<evidence type="ECO:0000313" key="2">
    <source>
        <dbReference type="EMBL" id="NKC32546.1"/>
    </source>
</evidence>
<dbReference type="RefSeq" id="WP_168032765.1">
    <property type="nucleotide sequence ID" value="NZ_JAAVNE010000028.1"/>
</dbReference>
<feature type="transmembrane region" description="Helical" evidence="1">
    <location>
        <begin position="175"/>
        <end position="194"/>
    </location>
</feature>
<reference evidence="2 3" key="1">
    <citation type="submission" date="2020-03" db="EMBL/GenBank/DDBJ databases">
        <title>Roseomonas selenitidurans sp. nov. isolated from urban soil.</title>
        <authorList>
            <person name="Liu H."/>
        </authorList>
    </citation>
    <scope>NUCLEOTIDE SEQUENCE [LARGE SCALE GENOMIC DNA]</scope>
    <source>
        <strain evidence="2 3">BU-1</strain>
    </source>
</reference>
<sequence length="345" mass="36016">MLDAPTTAFDGFAAALPERQGSFAERGCAMPFTAPLLGGARLRRSPLGRAEVILPALSGRGFYVLDWSACLLHCAPSLHDRRLWLLVCDQENPTPALVRAAAREVARQGYAGRGAQSAADAALRQQDQVRDGVRAALGKRFAGVPGAAGILGAMVAVLAQAGVGPGHLGNAAAAALPQALVALEAFAASLVVWAEMASTPQARRAAAVAQGAARMTLPAADAALEALWQEVEDLPARLAREELRPDHALQRLVELAARPDWLLDGWPTICALWAAAGPSGRQAALTEVVAMLPIPPKEADVWPGPRVDWDTLMRARRVVAPAGGGGGGGLVQLVQRNETLRGLAP</sequence>
<organism evidence="2 3">
    <name type="scientific">Falsiroseomonas selenitidurans</name>
    <dbReference type="NCBI Taxonomy" id="2716335"/>
    <lineage>
        <taxon>Bacteria</taxon>
        <taxon>Pseudomonadati</taxon>
        <taxon>Pseudomonadota</taxon>
        <taxon>Alphaproteobacteria</taxon>
        <taxon>Acetobacterales</taxon>
        <taxon>Roseomonadaceae</taxon>
        <taxon>Falsiroseomonas</taxon>
    </lineage>
</organism>
<dbReference type="EMBL" id="JAAVNE010000028">
    <property type="protein sequence ID" value="NKC32546.1"/>
    <property type="molecule type" value="Genomic_DNA"/>
</dbReference>
<feature type="transmembrane region" description="Helical" evidence="1">
    <location>
        <begin position="141"/>
        <end position="163"/>
    </location>
</feature>
<evidence type="ECO:0000256" key="1">
    <source>
        <dbReference type="SAM" id="Phobius"/>
    </source>
</evidence>
<keyword evidence="1" id="KW-0812">Transmembrane</keyword>
<keyword evidence="3" id="KW-1185">Reference proteome</keyword>
<name>A0ABX1E626_9PROT</name>
<gene>
    <name evidence="2" type="ORF">HEQ75_16895</name>
</gene>
<accession>A0ABX1E626</accession>
<proteinExistence type="predicted"/>
<evidence type="ECO:0000313" key="3">
    <source>
        <dbReference type="Proteomes" id="UP000787635"/>
    </source>
</evidence>
<protein>
    <submittedName>
        <fullName evidence="2">Uncharacterized protein</fullName>
    </submittedName>
</protein>
<keyword evidence="1" id="KW-1133">Transmembrane helix</keyword>
<comment type="caution">
    <text evidence="2">The sequence shown here is derived from an EMBL/GenBank/DDBJ whole genome shotgun (WGS) entry which is preliminary data.</text>
</comment>
<dbReference type="Proteomes" id="UP000787635">
    <property type="component" value="Unassembled WGS sequence"/>
</dbReference>
<keyword evidence="1" id="KW-0472">Membrane</keyword>